<evidence type="ECO:0000313" key="2">
    <source>
        <dbReference type="EnsemblMetazoa" id="GBRI042132-PA"/>
    </source>
</evidence>
<dbReference type="VEuPathDB" id="VectorBase:GBRI042132"/>
<dbReference type="AlphaFoldDB" id="A0A1A9X2P5"/>
<organism evidence="2 3">
    <name type="scientific">Glossina brevipalpis</name>
    <dbReference type="NCBI Taxonomy" id="37001"/>
    <lineage>
        <taxon>Eukaryota</taxon>
        <taxon>Metazoa</taxon>
        <taxon>Ecdysozoa</taxon>
        <taxon>Arthropoda</taxon>
        <taxon>Hexapoda</taxon>
        <taxon>Insecta</taxon>
        <taxon>Pterygota</taxon>
        <taxon>Neoptera</taxon>
        <taxon>Endopterygota</taxon>
        <taxon>Diptera</taxon>
        <taxon>Brachycera</taxon>
        <taxon>Muscomorpha</taxon>
        <taxon>Hippoboscoidea</taxon>
        <taxon>Glossinidae</taxon>
        <taxon>Glossina</taxon>
    </lineage>
</organism>
<reference evidence="2" key="2">
    <citation type="submission" date="2020-05" db="UniProtKB">
        <authorList>
            <consortium name="EnsemblMetazoa"/>
        </authorList>
    </citation>
    <scope>IDENTIFICATION</scope>
    <source>
        <strain evidence="2">IAEA</strain>
    </source>
</reference>
<dbReference type="STRING" id="37001.A0A1A9X2P5"/>
<protein>
    <submittedName>
        <fullName evidence="2">Uncharacterized protein</fullName>
    </submittedName>
</protein>
<reference evidence="3" key="1">
    <citation type="submission" date="2014-03" db="EMBL/GenBank/DDBJ databases">
        <authorList>
            <person name="Aksoy S."/>
            <person name="Warren W."/>
            <person name="Wilson R.K."/>
        </authorList>
    </citation>
    <scope>NUCLEOTIDE SEQUENCE [LARGE SCALE GENOMIC DNA]</scope>
    <source>
        <strain evidence="3">IAEA</strain>
    </source>
</reference>
<dbReference type="InterPro" id="IPR035992">
    <property type="entry name" value="Ricin_B-like_lectins"/>
</dbReference>
<dbReference type="SUPFAM" id="SSF50370">
    <property type="entry name" value="Ricin B-like lectins"/>
    <property type="match status" value="1"/>
</dbReference>
<proteinExistence type="predicted"/>
<dbReference type="EnsemblMetazoa" id="GBRI042132-RA">
    <property type="protein sequence ID" value="GBRI042132-PA"/>
    <property type="gene ID" value="GBRI042132"/>
</dbReference>
<feature type="region of interest" description="Disordered" evidence="1">
    <location>
        <begin position="1"/>
        <end position="29"/>
    </location>
</feature>
<accession>A0A1A9X2P5</accession>
<evidence type="ECO:0000313" key="3">
    <source>
        <dbReference type="Proteomes" id="UP000091820"/>
    </source>
</evidence>
<dbReference type="Proteomes" id="UP000091820">
    <property type="component" value="Unassembled WGS sequence"/>
</dbReference>
<sequence length="224" mass="25774">MASPPAAYKQDCVASQRPESTPKSSFASAESGIPNTWIGSRVIGEALDSHIEVNKHWATPNTQRDFNFGCAFDKSLIPILLRPLLAVNRLHFDYIGNFFPCLAVWRCHKNRACSRNIYPELKLPGKEQVQLFQPWHSRKRNYLRTYQLKLSESNLYASVVALKRKNQIWHETDKSEIILDRLLCLEAFGDTEVVINKCHEMLGDQLMLLSELPFIVRLNWICKS</sequence>
<feature type="compositionally biased region" description="Polar residues" evidence="1">
    <location>
        <begin position="17"/>
        <end position="29"/>
    </location>
</feature>
<keyword evidence="3" id="KW-1185">Reference proteome</keyword>
<name>A0A1A9X2P5_9MUSC</name>
<evidence type="ECO:0000256" key="1">
    <source>
        <dbReference type="SAM" id="MobiDB-lite"/>
    </source>
</evidence>